<protein>
    <submittedName>
        <fullName evidence="2">Uncharacterized protein</fullName>
    </submittedName>
</protein>
<accession>A0A4C1WMW1</accession>
<feature type="compositionally biased region" description="Basic and acidic residues" evidence="1">
    <location>
        <begin position="38"/>
        <end position="48"/>
    </location>
</feature>
<feature type="compositionally biased region" description="Basic and acidic residues" evidence="1">
    <location>
        <begin position="257"/>
        <end position="277"/>
    </location>
</feature>
<proteinExistence type="predicted"/>
<reference evidence="2 3" key="1">
    <citation type="journal article" date="2019" name="Commun. Biol.">
        <title>The bagworm genome reveals a unique fibroin gene that provides high tensile strength.</title>
        <authorList>
            <person name="Kono N."/>
            <person name="Nakamura H."/>
            <person name="Ohtoshi R."/>
            <person name="Tomita M."/>
            <person name="Numata K."/>
            <person name="Arakawa K."/>
        </authorList>
    </citation>
    <scope>NUCLEOTIDE SEQUENCE [LARGE SCALE GENOMIC DNA]</scope>
</reference>
<feature type="region of interest" description="Disordered" evidence="1">
    <location>
        <begin position="1"/>
        <end position="103"/>
    </location>
</feature>
<organism evidence="2 3">
    <name type="scientific">Eumeta variegata</name>
    <name type="common">Bagworm moth</name>
    <name type="synonym">Eumeta japonica</name>
    <dbReference type="NCBI Taxonomy" id="151549"/>
    <lineage>
        <taxon>Eukaryota</taxon>
        <taxon>Metazoa</taxon>
        <taxon>Ecdysozoa</taxon>
        <taxon>Arthropoda</taxon>
        <taxon>Hexapoda</taxon>
        <taxon>Insecta</taxon>
        <taxon>Pterygota</taxon>
        <taxon>Neoptera</taxon>
        <taxon>Endopterygota</taxon>
        <taxon>Lepidoptera</taxon>
        <taxon>Glossata</taxon>
        <taxon>Ditrysia</taxon>
        <taxon>Tineoidea</taxon>
        <taxon>Psychidae</taxon>
        <taxon>Oiketicinae</taxon>
        <taxon>Eumeta</taxon>
    </lineage>
</organism>
<evidence type="ECO:0000313" key="2">
    <source>
        <dbReference type="EMBL" id="GBP52621.1"/>
    </source>
</evidence>
<feature type="compositionally biased region" description="Basic and acidic residues" evidence="1">
    <location>
        <begin position="1"/>
        <end position="10"/>
    </location>
</feature>
<keyword evidence="3" id="KW-1185">Reference proteome</keyword>
<feature type="region of interest" description="Disordered" evidence="1">
    <location>
        <begin position="226"/>
        <end position="285"/>
    </location>
</feature>
<evidence type="ECO:0000313" key="3">
    <source>
        <dbReference type="Proteomes" id="UP000299102"/>
    </source>
</evidence>
<comment type="caution">
    <text evidence="2">The sequence shown here is derived from an EMBL/GenBank/DDBJ whole genome shotgun (WGS) entry which is preliminary data.</text>
</comment>
<feature type="compositionally biased region" description="Basic and acidic residues" evidence="1">
    <location>
        <begin position="74"/>
        <end position="84"/>
    </location>
</feature>
<name>A0A4C1WMW1_EUMVA</name>
<dbReference type="EMBL" id="BGZK01000606">
    <property type="protein sequence ID" value="GBP52621.1"/>
    <property type="molecule type" value="Genomic_DNA"/>
</dbReference>
<gene>
    <name evidence="2" type="ORF">EVAR_35811_1</name>
</gene>
<dbReference type="AlphaFoldDB" id="A0A4C1WMW1"/>
<dbReference type="Proteomes" id="UP000299102">
    <property type="component" value="Unassembled WGS sequence"/>
</dbReference>
<sequence>MTPELSDERGGGGIGGGRGEAPLYPQYRGGRGRLRTNRSRDRMSEGARRGAGGGGGPDDRRPPLENGRTHPNARRRDERRRQTDDESSVLDSQDVSSADRVKEKCSKPGWVWGGGSRVTCAVGCRVGVVGGGAQRRRRVGGRAPAAAAQARYAARAPHTHTCIHVATLPHPHVILPYTPPIKEFIKHLISFGPSSRSDHRVPLNDLITSLRFVLIAIWGGGWKNGGGTGEAPADGSADAPKPQRDKLPQGQRPPAGKRRESRDARGPEARDAVKAKPEAIVNGTA</sequence>
<evidence type="ECO:0000256" key="1">
    <source>
        <dbReference type="SAM" id="MobiDB-lite"/>
    </source>
</evidence>